<reference evidence="2" key="2">
    <citation type="submission" date="2020-10" db="EMBL/GenBank/DDBJ databases">
        <authorList>
            <person name="Cooper E.A."/>
            <person name="Brenton Z.W."/>
            <person name="Flinn B.S."/>
            <person name="Jenkins J."/>
            <person name="Shu S."/>
            <person name="Flowers D."/>
            <person name="Luo F."/>
            <person name="Wang Y."/>
            <person name="Xia P."/>
            <person name="Barry K."/>
            <person name="Daum C."/>
            <person name="Lipzen A."/>
            <person name="Yoshinaga Y."/>
            <person name="Schmutz J."/>
            <person name="Saski C."/>
            <person name="Vermerris W."/>
            <person name="Kresovich S."/>
        </authorList>
    </citation>
    <scope>NUCLEOTIDE SEQUENCE</scope>
</reference>
<proteinExistence type="predicted"/>
<feature type="region of interest" description="Disordered" evidence="1">
    <location>
        <begin position="66"/>
        <end position="102"/>
    </location>
</feature>
<feature type="compositionally biased region" description="Low complexity" evidence="1">
    <location>
        <begin position="66"/>
        <end position="79"/>
    </location>
</feature>
<organism evidence="2 3">
    <name type="scientific">Sorghum bicolor</name>
    <name type="common">Sorghum</name>
    <name type="synonym">Sorghum vulgare</name>
    <dbReference type="NCBI Taxonomy" id="4558"/>
    <lineage>
        <taxon>Eukaryota</taxon>
        <taxon>Viridiplantae</taxon>
        <taxon>Streptophyta</taxon>
        <taxon>Embryophyta</taxon>
        <taxon>Tracheophyta</taxon>
        <taxon>Spermatophyta</taxon>
        <taxon>Magnoliopsida</taxon>
        <taxon>Liliopsida</taxon>
        <taxon>Poales</taxon>
        <taxon>Poaceae</taxon>
        <taxon>PACMAD clade</taxon>
        <taxon>Panicoideae</taxon>
        <taxon>Andropogonodae</taxon>
        <taxon>Andropogoneae</taxon>
        <taxon>Sorghinae</taxon>
        <taxon>Sorghum</taxon>
    </lineage>
</organism>
<evidence type="ECO:0000313" key="2">
    <source>
        <dbReference type="EMBL" id="KAG0513409.1"/>
    </source>
</evidence>
<reference evidence="2" key="1">
    <citation type="journal article" date="2019" name="BMC Genomics">
        <title>A new reference genome for Sorghum bicolor reveals high levels of sequence similarity between sweet and grain genotypes: implications for the genetics of sugar metabolism.</title>
        <authorList>
            <person name="Cooper E.A."/>
            <person name="Brenton Z.W."/>
            <person name="Flinn B.S."/>
            <person name="Jenkins J."/>
            <person name="Shu S."/>
            <person name="Flowers D."/>
            <person name="Luo F."/>
            <person name="Wang Y."/>
            <person name="Xia P."/>
            <person name="Barry K."/>
            <person name="Daum C."/>
            <person name="Lipzen A."/>
            <person name="Yoshinaga Y."/>
            <person name="Schmutz J."/>
            <person name="Saski C."/>
            <person name="Vermerris W."/>
            <person name="Kresovich S."/>
        </authorList>
    </citation>
    <scope>NUCLEOTIDE SEQUENCE</scope>
</reference>
<dbReference type="EMBL" id="CM027689">
    <property type="protein sequence ID" value="KAG0513409.1"/>
    <property type="molecule type" value="Genomic_DNA"/>
</dbReference>
<dbReference type="Proteomes" id="UP000807115">
    <property type="component" value="Chromosome 10"/>
</dbReference>
<gene>
    <name evidence="2" type="ORF">BDA96_10G099700</name>
</gene>
<sequence length="295" mass="32800">MQEQNQSNSLSPKSKSSQCRRKGRCATGLRSCSARQTSDGGERRQRHGSTDAALTQATAALFLVRSGRQHQQPRSQPSQRVRDVPERREPRGHQPAGVAEQDDLGQGALVVRPRLRVLVLVVASLVHRDNLGGRRRVGVVHAVQLVLVLRFQEDHQHGLGLGRRAVRRPGTRFLGVGHLWQKVMLPRAPSDLLVHDLERELKERREADLYAEKLVGAGEVAVVEPLHDPPRSVPGVEEIHLPRWWNTDAFAGNIRSSSVRWKYVDVRRQRAGVAAAAVVVVDDIVLKHAQVVAVI</sequence>
<name>A0A921Q0G6_SORBI</name>
<dbReference type="AlphaFoldDB" id="A0A921Q0G6"/>
<feature type="compositionally biased region" description="Low complexity" evidence="1">
    <location>
        <begin position="1"/>
        <end position="17"/>
    </location>
</feature>
<feature type="region of interest" description="Disordered" evidence="1">
    <location>
        <begin position="1"/>
        <end position="52"/>
    </location>
</feature>
<feature type="compositionally biased region" description="Basic and acidic residues" evidence="1">
    <location>
        <begin position="80"/>
        <end position="92"/>
    </location>
</feature>
<comment type="caution">
    <text evidence="2">The sequence shown here is derived from an EMBL/GenBank/DDBJ whole genome shotgun (WGS) entry which is preliminary data.</text>
</comment>
<evidence type="ECO:0000256" key="1">
    <source>
        <dbReference type="SAM" id="MobiDB-lite"/>
    </source>
</evidence>
<protein>
    <submittedName>
        <fullName evidence="2">Uncharacterized protein</fullName>
    </submittedName>
</protein>
<evidence type="ECO:0000313" key="3">
    <source>
        <dbReference type="Proteomes" id="UP000807115"/>
    </source>
</evidence>
<accession>A0A921Q0G6</accession>